<dbReference type="InterPro" id="IPR038717">
    <property type="entry name" value="Tc1-like_DDE_dom"/>
</dbReference>
<dbReference type="InterPro" id="IPR047655">
    <property type="entry name" value="Transpos_IS630-like"/>
</dbReference>
<organism evidence="2 3">
    <name type="scientific">Iodobacter fluviatilis</name>
    <dbReference type="NCBI Taxonomy" id="537"/>
    <lineage>
        <taxon>Bacteria</taxon>
        <taxon>Pseudomonadati</taxon>
        <taxon>Pseudomonadota</taxon>
        <taxon>Betaproteobacteria</taxon>
        <taxon>Neisseriales</taxon>
        <taxon>Chitinibacteraceae</taxon>
        <taxon>Iodobacter</taxon>
    </lineage>
</organism>
<keyword evidence="2" id="KW-0614">Plasmid</keyword>
<name>A0A7G3GFA6_9NEIS</name>
<gene>
    <name evidence="2" type="ORF">C1H71_20475</name>
</gene>
<evidence type="ECO:0000259" key="1">
    <source>
        <dbReference type="Pfam" id="PF13358"/>
    </source>
</evidence>
<dbReference type="EMBL" id="CP025783">
    <property type="protein sequence ID" value="QBC45918.1"/>
    <property type="molecule type" value="Genomic_DNA"/>
</dbReference>
<dbReference type="InterPro" id="IPR036397">
    <property type="entry name" value="RNaseH_sf"/>
</dbReference>
<feature type="domain" description="Tc1-like transposase DDE" evidence="1">
    <location>
        <begin position="31"/>
        <end position="175"/>
    </location>
</feature>
<dbReference type="Pfam" id="PF13358">
    <property type="entry name" value="DDE_3"/>
    <property type="match status" value="1"/>
</dbReference>
<dbReference type="RefSeq" id="WP_130108385.1">
    <property type="nucleotide sequence ID" value="NZ_CP025783.1"/>
</dbReference>
<dbReference type="AlphaFoldDB" id="A0A7G3GFA6"/>
<dbReference type="NCBIfam" id="NF033545">
    <property type="entry name" value="transpos_IS630"/>
    <property type="match status" value="1"/>
</dbReference>
<accession>A0A7G3GFA6</accession>
<dbReference type="Gene3D" id="3.30.420.10">
    <property type="entry name" value="Ribonuclease H-like superfamily/Ribonuclease H"/>
    <property type="match status" value="1"/>
</dbReference>
<dbReference type="Proteomes" id="UP000515917">
    <property type="component" value="Plasmid pl1"/>
</dbReference>
<geneLocation type="plasmid" evidence="2 3">
    <name>pl1</name>
</geneLocation>
<dbReference type="KEGG" id="ifl:C1H71_20475"/>
<protein>
    <recommendedName>
        <fullName evidence="1">Tc1-like transposase DDE domain-containing protein</fullName>
    </recommendedName>
</protein>
<sequence length="199" mass="23052">MRGLRDETHFRRSQEVAVFLREQETNGKFNIYFFDESGASLTPSIPYAWQEIGKTRELPSKRSKRLNILGFINRKNEGQCHFVEESVNSGHVIEAFDAFAARYAEEYAATKVPCLVVLDNAPTHHSGVFKAKIDDWIAQGVCLHYLPTYSPELNLIEILWRKLKYEWLPMSAYKSYGCLKENVKNILFLFGTKYKITFV</sequence>
<reference evidence="2 3" key="1">
    <citation type="submission" date="2018-01" db="EMBL/GenBank/DDBJ databases">
        <title>Genome sequence of Iodobacter sp. strain PCH194 isolated from Indian Trans-Himalaya.</title>
        <authorList>
            <person name="Kumar V."/>
            <person name="Thakur V."/>
            <person name="Kumar S."/>
            <person name="Singh D."/>
        </authorList>
    </citation>
    <scope>NUCLEOTIDE SEQUENCE [LARGE SCALE GENOMIC DNA]</scope>
    <source>
        <strain evidence="2 3">PCH194</strain>
        <plasmid evidence="2 3">pl1</plasmid>
    </source>
</reference>
<evidence type="ECO:0000313" key="2">
    <source>
        <dbReference type="EMBL" id="QBC45918.1"/>
    </source>
</evidence>
<keyword evidence="3" id="KW-1185">Reference proteome</keyword>
<evidence type="ECO:0000313" key="3">
    <source>
        <dbReference type="Proteomes" id="UP000515917"/>
    </source>
</evidence>
<dbReference type="GO" id="GO:0003676">
    <property type="term" value="F:nucleic acid binding"/>
    <property type="evidence" value="ECO:0007669"/>
    <property type="project" value="InterPro"/>
</dbReference>
<proteinExistence type="predicted"/>